<evidence type="ECO:0000313" key="1">
    <source>
        <dbReference type="EMBL" id="KAJ8346243.1"/>
    </source>
</evidence>
<comment type="caution">
    <text evidence="1">The sequence shown here is derived from an EMBL/GenBank/DDBJ whole genome shotgun (WGS) entry which is preliminary data.</text>
</comment>
<name>A0A9Q1INK8_SYNKA</name>
<accession>A0A9Q1INK8</accession>
<proteinExistence type="predicted"/>
<keyword evidence="2" id="KW-1185">Reference proteome</keyword>
<organism evidence="1 2">
    <name type="scientific">Synaphobranchus kaupii</name>
    <name type="common">Kaup's arrowtooth eel</name>
    <dbReference type="NCBI Taxonomy" id="118154"/>
    <lineage>
        <taxon>Eukaryota</taxon>
        <taxon>Metazoa</taxon>
        <taxon>Chordata</taxon>
        <taxon>Craniata</taxon>
        <taxon>Vertebrata</taxon>
        <taxon>Euteleostomi</taxon>
        <taxon>Actinopterygii</taxon>
        <taxon>Neopterygii</taxon>
        <taxon>Teleostei</taxon>
        <taxon>Anguilliformes</taxon>
        <taxon>Synaphobranchidae</taxon>
        <taxon>Synaphobranchus</taxon>
    </lineage>
</organism>
<evidence type="ECO:0000313" key="2">
    <source>
        <dbReference type="Proteomes" id="UP001152622"/>
    </source>
</evidence>
<dbReference type="AlphaFoldDB" id="A0A9Q1INK8"/>
<sequence>MRQENLRGCFEEGLRLRANQMLRVLLIGELENDREDSTWKQSPRRRLPPETDVPVIGHLMCFYHAQRRDGLPRPPRAASSCR</sequence>
<gene>
    <name evidence="1" type="ORF">SKAU_G00304360</name>
</gene>
<protein>
    <submittedName>
        <fullName evidence="1">Uncharacterized protein</fullName>
    </submittedName>
</protein>
<dbReference type="EMBL" id="JAINUF010000012">
    <property type="protein sequence ID" value="KAJ8346243.1"/>
    <property type="molecule type" value="Genomic_DNA"/>
</dbReference>
<reference evidence="1" key="1">
    <citation type="journal article" date="2023" name="Science">
        <title>Genome structures resolve the early diversification of teleost fishes.</title>
        <authorList>
            <person name="Parey E."/>
            <person name="Louis A."/>
            <person name="Montfort J."/>
            <person name="Bouchez O."/>
            <person name="Roques C."/>
            <person name="Iampietro C."/>
            <person name="Lluch J."/>
            <person name="Castinel A."/>
            <person name="Donnadieu C."/>
            <person name="Desvignes T."/>
            <person name="Floi Bucao C."/>
            <person name="Jouanno E."/>
            <person name="Wen M."/>
            <person name="Mejri S."/>
            <person name="Dirks R."/>
            <person name="Jansen H."/>
            <person name="Henkel C."/>
            <person name="Chen W.J."/>
            <person name="Zahm M."/>
            <person name="Cabau C."/>
            <person name="Klopp C."/>
            <person name="Thompson A.W."/>
            <person name="Robinson-Rechavi M."/>
            <person name="Braasch I."/>
            <person name="Lecointre G."/>
            <person name="Bobe J."/>
            <person name="Postlethwait J.H."/>
            <person name="Berthelot C."/>
            <person name="Roest Crollius H."/>
            <person name="Guiguen Y."/>
        </authorList>
    </citation>
    <scope>NUCLEOTIDE SEQUENCE</scope>
    <source>
        <strain evidence="1">WJC10195</strain>
    </source>
</reference>
<dbReference type="Proteomes" id="UP001152622">
    <property type="component" value="Chromosome 12"/>
</dbReference>